<dbReference type="InterPro" id="IPR002933">
    <property type="entry name" value="Peptidase_M20"/>
</dbReference>
<sequence>MSAVTAPSQVPSANRVPPVNKVPPPSRAYLDALAETTRRRTEAFVPLASPYQGAPRSAVESVRASLTQRSGAVLDLAHAVFGFAEEAFEEVHSVEAIAATLRAHGVTPEVGTHGLATSLRASLGPDDGPTIAILAEYDALPEIGHACGHHLIAAAATGAFLGLAGEDLPGRVLLLGTPAEEGNSGKELLAREGFFDGVDAALMVHPFGYDVVDQPFLGRRQLVVRYRGVAAHASAQPYMGRNALDAVALNYQAVALLRQHLPPSDRVHGVIREGGTRPSIVPETAVVEYYVRSAQASTLKDLSARLEDIANGIARATGTVAELTWDPKPFTLPLRTNSPLAARWAGHQAARGRTVLAGGVVPEELAASTDFGNVSVRIPSIHPMIAVSDPDVALHTREFATAAGSPAGDAAALDGADSLALTVLDWLHDADLRAAVRADFEAAGGELDVPGYFD</sequence>
<keyword evidence="5" id="KW-1185">Reference proteome</keyword>
<dbReference type="InterPro" id="IPR036264">
    <property type="entry name" value="Bact_exopeptidase_dim_dom"/>
</dbReference>
<feature type="region of interest" description="Disordered" evidence="2">
    <location>
        <begin position="1"/>
        <end position="24"/>
    </location>
</feature>
<dbReference type="Gene3D" id="3.40.630.10">
    <property type="entry name" value="Zn peptidases"/>
    <property type="match status" value="1"/>
</dbReference>
<dbReference type="InterPro" id="IPR017439">
    <property type="entry name" value="Amidohydrolase"/>
</dbReference>
<dbReference type="GO" id="GO:0005737">
    <property type="term" value="C:cytoplasm"/>
    <property type="evidence" value="ECO:0007669"/>
    <property type="project" value="TreeGrafter"/>
</dbReference>
<comment type="caution">
    <text evidence="4">The sequence shown here is derived from an EMBL/GenBank/DDBJ whole genome shotgun (WGS) entry which is preliminary data.</text>
</comment>
<dbReference type="GO" id="GO:0046657">
    <property type="term" value="P:folic acid catabolic process"/>
    <property type="evidence" value="ECO:0007669"/>
    <property type="project" value="TreeGrafter"/>
</dbReference>
<dbReference type="InterPro" id="IPR017144">
    <property type="entry name" value="Xaa-Arg_dipeptidase"/>
</dbReference>
<dbReference type="PIRSF" id="PIRSF037226">
    <property type="entry name" value="Amidohydrolase_ACY1L2_prd"/>
    <property type="match status" value="1"/>
</dbReference>
<dbReference type="EMBL" id="CACRYJ010000011">
    <property type="protein sequence ID" value="VZO35508.1"/>
    <property type="molecule type" value="Genomic_DNA"/>
</dbReference>
<dbReference type="AlphaFoldDB" id="A0A7M4DF15"/>
<dbReference type="GO" id="GO:0071713">
    <property type="term" value="F:para-aminobenzoyl-glutamate hydrolase activity"/>
    <property type="evidence" value="ECO:0007669"/>
    <property type="project" value="TreeGrafter"/>
</dbReference>
<organism evidence="4 5">
    <name type="scientific">Occultella aeris</name>
    <dbReference type="NCBI Taxonomy" id="2761496"/>
    <lineage>
        <taxon>Bacteria</taxon>
        <taxon>Bacillati</taxon>
        <taxon>Actinomycetota</taxon>
        <taxon>Actinomycetes</taxon>
        <taxon>Micrococcales</taxon>
        <taxon>Ruaniaceae</taxon>
        <taxon>Occultella</taxon>
    </lineage>
</organism>
<dbReference type="Pfam" id="PF01546">
    <property type="entry name" value="Peptidase_M20"/>
    <property type="match status" value="1"/>
</dbReference>
<comment type="similarity">
    <text evidence="1">Belongs to the peptidase M20A family.</text>
</comment>
<dbReference type="InterPro" id="IPR052030">
    <property type="entry name" value="Peptidase_M20/M20A_hydrolases"/>
</dbReference>
<evidence type="ECO:0000313" key="4">
    <source>
        <dbReference type="EMBL" id="VZO35508.1"/>
    </source>
</evidence>
<dbReference type="GO" id="GO:0016805">
    <property type="term" value="F:dipeptidase activity"/>
    <property type="evidence" value="ECO:0007669"/>
    <property type="project" value="InterPro"/>
</dbReference>
<dbReference type="Gene3D" id="3.30.70.360">
    <property type="match status" value="1"/>
</dbReference>
<dbReference type="RefSeq" id="WP_231954992.1">
    <property type="nucleotide sequence ID" value="NZ_CACRYJ010000011.1"/>
</dbReference>
<dbReference type="InterPro" id="IPR011650">
    <property type="entry name" value="Peptidase_M20_dimer"/>
</dbReference>
<evidence type="ECO:0000256" key="1">
    <source>
        <dbReference type="PIRNR" id="PIRNR037226"/>
    </source>
</evidence>
<dbReference type="SUPFAM" id="SSF53187">
    <property type="entry name" value="Zn-dependent exopeptidases"/>
    <property type="match status" value="1"/>
</dbReference>
<protein>
    <recommendedName>
        <fullName evidence="1">Peptidase M20 domain-containing protein 2</fullName>
    </recommendedName>
</protein>
<dbReference type="Pfam" id="PF07687">
    <property type="entry name" value="M20_dimer"/>
    <property type="match status" value="1"/>
</dbReference>
<dbReference type="FunFam" id="3.30.70.360:FF:000004">
    <property type="entry name" value="Peptidase M20 domain-containing protein 2"/>
    <property type="match status" value="1"/>
</dbReference>
<name>A0A7M4DF15_9MICO</name>
<keyword evidence="4" id="KW-0378">Hydrolase</keyword>
<dbReference type="NCBIfam" id="TIGR01891">
    <property type="entry name" value="amidohydrolases"/>
    <property type="match status" value="1"/>
</dbReference>
<gene>
    <name evidence="4" type="primary">abgB</name>
    <name evidence="4" type="ORF">HALOF300_00706</name>
</gene>
<accession>A0A7M4DF15</accession>
<dbReference type="Proteomes" id="UP000419743">
    <property type="component" value="Unassembled WGS sequence"/>
</dbReference>
<feature type="domain" description="Peptidase M20 dimerisation" evidence="3">
    <location>
        <begin position="223"/>
        <end position="313"/>
    </location>
</feature>
<evidence type="ECO:0000256" key="2">
    <source>
        <dbReference type="SAM" id="MobiDB-lite"/>
    </source>
</evidence>
<proteinExistence type="inferred from homology"/>
<evidence type="ECO:0000259" key="3">
    <source>
        <dbReference type="Pfam" id="PF07687"/>
    </source>
</evidence>
<dbReference type="PANTHER" id="PTHR30575:SF3">
    <property type="entry name" value="PEPTIDASE M20 DIMERISATION DOMAIN-CONTAINING PROTEIN"/>
    <property type="match status" value="1"/>
</dbReference>
<dbReference type="CDD" id="cd05672">
    <property type="entry name" value="M20_ACY1L2-like"/>
    <property type="match status" value="1"/>
</dbReference>
<feature type="compositionally biased region" description="Polar residues" evidence="2">
    <location>
        <begin position="1"/>
        <end position="12"/>
    </location>
</feature>
<evidence type="ECO:0000313" key="5">
    <source>
        <dbReference type="Proteomes" id="UP000419743"/>
    </source>
</evidence>
<dbReference type="PANTHER" id="PTHR30575">
    <property type="entry name" value="PEPTIDASE M20"/>
    <property type="match status" value="1"/>
</dbReference>
<reference evidence="4 5" key="1">
    <citation type="submission" date="2019-11" db="EMBL/GenBank/DDBJ databases">
        <authorList>
            <person name="Criscuolo A."/>
        </authorList>
    </citation>
    <scope>NUCLEOTIDE SEQUENCE [LARGE SCALE GENOMIC DNA]</scope>
    <source>
        <strain evidence="4">CIP111667</strain>
    </source>
</reference>
<dbReference type="SUPFAM" id="SSF55031">
    <property type="entry name" value="Bacterial exopeptidase dimerisation domain"/>
    <property type="match status" value="1"/>
</dbReference>